<keyword evidence="2 6" id="KW-0812">Transmembrane</keyword>
<evidence type="ECO:0000256" key="2">
    <source>
        <dbReference type="ARBA" id="ARBA00022692"/>
    </source>
</evidence>
<feature type="domain" description="RDD" evidence="7">
    <location>
        <begin position="126"/>
        <end position="288"/>
    </location>
</feature>
<accession>A0A2A2LN48</accession>
<keyword evidence="3 6" id="KW-1133">Transmembrane helix</keyword>
<evidence type="ECO:0000313" key="9">
    <source>
        <dbReference type="Proteomes" id="UP000218231"/>
    </source>
</evidence>
<comment type="subcellular location">
    <subcellularLocation>
        <location evidence="1">Membrane</location>
        <topology evidence="1">Multi-pass membrane protein</topology>
    </subcellularLocation>
</comment>
<feature type="region of interest" description="Disordered" evidence="5">
    <location>
        <begin position="1"/>
        <end position="21"/>
    </location>
</feature>
<reference evidence="8 9" key="1">
    <citation type="journal article" date="2017" name="Curr. Biol.">
        <title>Genome architecture and evolution of a unichromosomal asexual nematode.</title>
        <authorList>
            <person name="Fradin H."/>
            <person name="Zegar C."/>
            <person name="Gutwein M."/>
            <person name="Lucas J."/>
            <person name="Kovtun M."/>
            <person name="Corcoran D."/>
            <person name="Baugh L.R."/>
            <person name="Kiontke K."/>
            <person name="Gunsalus K."/>
            <person name="Fitch D.H."/>
            <person name="Piano F."/>
        </authorList>
    </citation>
    <scope>NUCLEOTIDE SEQUENCE [LARGE SCALE GENOMIC DNA]</scope>
    <source>
        <strain evidence="8">PF1309</strain>
    </source>
</reference>
<evidence type="ECO:0000256" key="3">
    <source>
        <dbReference type="ARBA" id="ARBA00022989"/>
    </source>
</evidence>
<dbReference type="Pfam" id="PF06271">
    <property type="entry name" value="RDD"/>
    <property type="match status" value="1"/>
</dbReference>
<dbReference type="GO" id="GO:0016020">
    <property type="term" value="C:membrane"/>
    <property type="evidence" value="ECO:0007669"/>
    <property type="project" value="UniProtKB-SubCell"/>
</dbReference>
<dbReference type="InterPro" id="IPR039871">
    <property type="entry name" value="FAM8A1"/>
</dbReference>
<evidence type="ECO:0000256" key="5">
    <source>
        <dbReference type="SAM" id="MobiDB-lite"/>
    </source>
</evidence>
<dbReference type="STRING" id="2018661.A0A2A2LN48"/>
<keyword evidence="4 6" id="KW-0472">Membrane</keyword>
<dbReference type="OrthoDB" id="10061042at2759"/>
<dbReference type="InterPro" id="IPR010432">
    <property type="entry name" value="RDD"/>
</dbReference>
<dbReference type="EMBL" id="LIAE01006560">
    <property type="protein sequence ID" value="PAV87569.1"/>
    <property type="molecule type" value="Genomic_DNA"/>
</dbReference>
<sequence>MEPSTDSRTPTGSADDTGPRRRVQRVVSPFEIFASLDNEQRHDYGSFDAYCDQIRHWIYHTQQVWNCHNYMINNNFSQNMVTMNSFNSVSNTHLPNARYNVSVTFTQGMNNIANPRVIVTSNYRIASYVRRFLAECIDFLFSFFIKILIMYFLVEFEFIDIGRYEKLLGDEADIQSLIDVTQDLFPIEMLGKMISSILEALCLSYGMAGNQIGSTPGKAIFGIRVISCHSLSSVPGSDLVRVVGDVRVPFWNALIRSVLKNVLVNSFFPISTVAFSFQHNRAFYDLAAQTLVVHS</sequence>
<evidence type="ECO:0000256" key="1">
    <source>
        <dbReference type="ARBA" id="ARBA00004141"/>
    </source>
</evidence>
<feature type="compositionally biased region" description="Polar residues" evidence="5">
    <location>
        <begin position="1"/>
        <end position="14"/>
    </location>
</feature>
<protein>
    <recommendedName>
        <fullName evidence="7">RDD domain-containing protein</fullName>
    </recommendedName>
</protein>
<comment type="caution">
    <text evidence="8">The sequence shown here is derived from an EMBL/GenBank/DDBJ whole genome shotgun (WGS) entry which is preliminary data.</text>
</comment>
<evidence type="ECO:0000313" key="8">
    <source>
        <dbReference type="EMBL" id="PAV87569.1"/>
    </source>
</evidence>
<dbReference type="AlphaFoldDB" id="A0A2A2LN48"/>
<keyword evidence="9" id="KW-1185">Reference proteome</keyword>
<organism evidence="8 9">
    <name type="scientific">Diploscapter pachys</name>
    <dbReference type="NCBI Taxonomy" id="2018661"/>
    <lineage>
        <taxon>Eukaryota</taxon>
        <taxon>Metazoa</taxon>
        <taxon>Ecdysozoa</taxon>
        <taxon>Nematoda</taxon>
        <taxon>Chromadorea</taxon>
        <taxon>Rhabditida</taxon>
        <taxon>Rhabditina</taxon>
        <taxon>Rhabditomorpha</taxon>
        <taxon>Rhabditoidea</taxon>
        <taxon>Rhabditidae</taxon>
        <taxon>Diploscapter</taxon>
    </lineage>
</organism>
<gene>
    <name evidence="8" type="ORF">WR25_00293</name>
</gene>
<proteinExistence type="predicted"/>
<evidence type="ECO:0000259" key="7">
    <source>
        <dbReference type="Pfam" id="PF06271"/>
    </source>
</evidence>
<dbReference type="Proteomes" id="UP000218231">
    <property type="component" value="Unassembled WGS sequence"/>
</dbReference>
<name>A0A2A2LN48_9BILA</name>
<evidence type="ECO:0000256" key="6">
    <source>
        <dbReference type="SAM" id="Phobius"/>
    </source>
</evidence>
<evidence type="ECO:0000256" key="4">
    <source>
        <dbReference type="ARBA" id="ARBA00023136"/>
    </source>
</evidence>
<feature type="transmembrane region" description="Helical" evidence="6">
    <location>
        <begin position="132"/>
        <end position="154"/>
    </location>
</feature>
<dbReference type="PANTHER" id="PTHR13659">
    <property type="entry name" value="AUTOSOMAL HIGHLY CONSERVED PROTEIN"/>
    <property type="match status" value="1"/>
</dbReference>
<dbReference type="PANTHER" id="PTHR13659:SF5">
    <property type="entry name" value="PROTEIN FAM8A1"/>
    <property type="match status" value="1"/>
</dbReference>